<dbReference type="SUPFAM" id="SSF56672">
    <property type="entry name" value="DNA/RNA polymerases"/>
    <property type="match status" value="1"/>
</dbReference>
<proteinExistence type="inferred from homology"/>
<reference evidence="5" key="1">
    <citation type="journal article" date="2019" name="Int. J. Syst. Evol. Microbiol.">
        <title>The Global Catalogue of Microorganisms (GCM) 10K type strain sequencing project: providing services to taxonomists for standard genome sequencing and annotation.</title>
        <authorList>
            <consortium name="The Broad Institute Genomics Platform"/>
            <consortium name="The Broad Institute Genome Sequencing Center for Infectious Disease"/>
            <person name="Wu L."/>
            <person name="Ma J."/>
        </authorList>
    </citation>
    <scope>NUCLEOTIDE SEQUENCE [LARGE SCALE GENOMIC DNA]</scope>
    <source>
        <strain evidence="5">KCTC 52239</strain>
    </source>
</reference>
<evidence type="ECO:0000313" key="5">
    <source>
        <dbReference type="Proteomes" id="UP001595557"/>
    </source>
</evidence>
<dbReference type="Pfam" id="PF00817">
    <property type="entry name" value="IMS"/>
    <property type="match status" value="1"/>
</dbReference>
<dbReference type="PANTHER" id="PTHR35369">
    <property type="entry name" value="BLR3025 PROTEIN-RELATED"/>
    <property type="match status" value="1"/>
</dbReference>
<protein>
    <submittedName>
        <fullName evidence="4">Y-family DNA polymerase</fullName>
    </submittedName>
</protein>
<dbReference type="PANTHER" id="PTHR35369:SF2">
    <property type="entry name" value="BLR3025 PROTEIN"/>
    <property type="match status" value="1"/>
</dbReference>
<dbReference type="InterPro" id="IPR043128">
    <property type="entry name" value="Rev_trsase/Diguanyl_cyclase"/>
</dbReference>
<evidence type="ECO:0000256" key="2">
    <source>
        <dbReference type="ARBA" id="ARBA00022763"/>
    </source>
</evidence>
<dbReference type="Gene3D" id="3.30.70.270">
    <property type="match status" value="1"/>
</dbReference>
<comment type="similarity">
    <text evidence="1">Belongs to the DNA polymerase type-Y family.</text>
</comment>
<dbReference type="InterPro" id="IPR050356">
    <property type="entry name" value="SulA_CellDiv_inhibitor"/>
</dbReference>
<evidence type="ECO:0000259" key="3">
    <source>
        <dbReference type="Pfam" id="PF00817"/>
    </source>
</evidence>
<dbReference type="EMBL" id="JBHRTE010000014">
    <property type="protein sequence ID" value="MFC3167146.1"/>
    <property type="molecule type" value="Genomic_DNA"/>
</dbReference>
<keyword evidence="2" id="KW-0227">DNA damage</keyword>
<dbReference type="Proteomes" id="UP001595557">
    <property type="component" value="Unassembled WGS sequence"/>
</dbReference>
<dbReference type="CDD" id="cd03468">
    <property type="entry name" value="PolY_like"/>
    <property type="match status" value="1"/>
</dbReference>
<evidence type="ECO:0000256" key="1">
    <source>
        <dbReference type="ARBA" id="ARBA00010945"/>
    </source>
</evidence>
<feature type="domain" description="UmuC" evidence="3">
    <location>
        <begin position="33"/>
        <end position="156"/>
    </location>
</feature>
<name>A0ABV7IBT0_9RHOB</name>
<sequence length="483" mass="53228">MFDATRQRHIVSVWFPRLPSDRALRLQPAEGPFVLSVRAQNSDRVHCLNPAAERAGLHRGMALSQARAFCPDLHSRPADPAGDMRFLQGLRRWAGRYSPLVGLDGPDGLALDIGGVDHLFGGTDALLGDIRHRLSRAGLTVRVGLAATPAAAWAMSHYGDGDSRLADLPVAALRLDPDTVTALQRLGLRSIGDVRGTARAPLARRFGQGLLDRLDQLEGLRAESIAPLADQPRFAVRLTLPEPIGLVSDVMAGTGRLLERLCRTLERHGAGALALRLTLRRVDGESRHADLRLATTMRAPERILPLFAPGVEGVDAGFGIDQLRLEATRTAPMPQRQVTTGGAPDGEDVADLLTRLGTRVGLDNIRRIVPSDSHIPEHSFALAPSGGKPPPPAPRLRPHWLFPPEPVSARGPRPPQQFRWRRMGLTSAEVTGPERICPEWWRPDRDWPHGIRDYWRIETRQGPRLWMFHTPQNPAWFVQGEFA</sequence>
<evidence type="ECO:0000313" key="4">
    <source>
        <dbReference type="EMBL" id="MFC3167146.1"/>
    </source>
</evidence>
<gene>
    <name evidence="4" type="ORF">ACFOD7_03690</name>
</gene>
<accession>A0ABV7IBT0</accession>
<dbReference type="InterPro" id="IPR001126">
    <property type="entry name" value="UmuC"/>
</dbReference>
<dbReference type="InterPro" id="IPR043502">
    <property type="entry name" value="DNA/RNA_pol_sf"/>
</dbReference>
<organism evidence="4 5">
    <name type="scientific">Paracoccus fontiphilus</name>
    <dbReference type="NCBI Taxonomy" id="1815556"/>
    <lineage>
        <taxon>Bacteria</taxon>
        <taxon>Pseudomonadati</taxon>
        <taxon>Pseudomonadota</taxon>
        <taxon>Alphaproteobacteria</taxon>
        <taxon>Rhodobacterales</taxon>
        <taxon>Paracoccaceae</taxon>
        <taxon>Paracoccus</taxon>
    </lineage>
</organism>
<comment type="caution">
    <text evidence="4">The sequence shown here is derived from an EMBL/GenBank/DDBJ whole genome shotgun (WGS) entry which is preliminary data.</text>
</comment>
<dbReference type="Gene3D" id="3.40.1170.60">
    <property type="match status" value="1"/>
</dbReference>
<keyword evidence="5" id="KW-1185">Reference proteome</keyword>
<dbReference type="RefSeq" id="WP_207468440.1">
    <property type="nucleotide sequence ID" value="NZ_JAFNAW010000021.1"/>
</dbReference>